<dbReference type="FunFam" id="1.10.150.80:FF:000002">
    <property type="entry name" value="ATP-dependent DNA helicase RecQ"/>
    <property type="match status" value="1"/>
</dbReference>
<dbReference type="Pfam" id="PF09382">
    <property type="entry name" value="RQC"/>
    <property type="match status" value="1"/>
</dbReference>
<proteinExistence type="inferred from homology"/>
<name>A0A5S3VB22_9GAMM</name>
<evidence type="ECO:0000256" key="4">
    <source>
        <dbReference type="ARBA" id="ARBA00022723"/>
    </source>
</evidence>
<reference evidence="20 21" key="1">
    <citation type="submission" date="2018-01" db="EMBL/GenBank/DDBJ databases">
        <authorList>
            <person name="Paulsen S."/>
            <person name="Gram L.K."/>
        </authorList>
    </citation>
    <scope>NUCLEOTIDE SEQUENCE [LARGE SCALE GENOMIC DNA]</scope>
    <source>
        <strain evidence="20 21">S3790</strain>
    </source>
</reference>
<comment type="similarity">
    <text evidence="3">Belongs to the helicase family. RecQ subfamily.</text>
</comment>
<keyword evidence="7" id="KW-0378">Hydrolase</keyword>
<dbReference type="SUPFAM" id="SSF47819">
    <property type="entry name" value="HRDC-like"/>
    <property type="match status" value="1"/>
</dbReference>
<evidence type="ECO:0000256" key="8">
    <source>
        <dbReference type="ARBA" id="ARBA00022806"/>
    </source>
</evidence>
<comment type="cofactor">
    <cofactor evidence="2">
        <name>Zn(2+)</name>
        <dbReference type="ChEBI" id="CHEBI:29105"/>
    </cofactor>
</comment>
<evidence type="ECO:0000259" key="17">
    <source>
        <dbReference type="PROSITE" id="PS50967"/>
    </source>
</evidence>
<evidence type="ECO:0000259" key="18">
    <source>
        <dbReference type="PROSITE" id="PS51192"/>
    </source>
</evidence>
<dbReference type="Pfam" id="PF00570">
    <property type="entry name" value="HRDC"/>
    <property type="match status" value="1"/>
</dbReference>
<dbReference type="FunFam" id="3.40.50.300:FF:000156">
    <property type="entry name" value="ATP-dependent DNA helicase recQ"/>
    <property type="match status" value="1"/>
</dbReference>
<feature type="domain" description="Helicase C-terminal" evidence="19">
    <location>
        <begin position="221"/>
        <end position="373"/>
    </location>
</feature>
<dbReference type="SMART" id="SM00487">
    <property type="entry name" value="DEXDc"/>
    <property type="match status" value="1"/>
</dbReference>
<dbReference type="InterPro" id="IPR032284">
    <property type="entry name" value="RecQ_Zn-bd"/>
</dbReference>
<evidence type="ECO:0000256" key="15">
    <source>
        <dbReference type="ARBA" id="ARBA00034617"/>
    </source>
</evidence>
<dbReference type="InterPro" id="IPR006293">
    <property type="entry name" value="DNA_helicase_ATP-dep_RecQ_bac"/>
</dbReference>
<dbReference type="InterPro" id="IPR014001">
    <property type="entry name" value="Helicase_ATP-bd"/>
</dbReference>
<dbReference type="Proteomes" id="UP000307217">
    <property type="component" value="Unassembled WGS sequence"/>
</dbReference>
<keyword evidence="5" id="KW-0547">Nucleotide-binding</keyword>
<dbReference type="GO" id="GO:0043138">
    <property type="term" value="F:3'-5' DNA helicase activity"/>
    <property type="evidence" value="ECO:0007669"/>
    <property type="project" value="UniProtKB-EC"/>
</dbReference>
<dbReference type="NCBIfam" id="TIGR00614">
    <property type="entry name" value="recQ_fam"/>
    <property type="match status" value="1"/>
</dbReference>
<keyword evidence="8 20" id="KW-0347">Helicase</keyword>
<dbReference type="GO" id="GO:0006310">
    <property type="term" value="P:DNA recombination"/>
    <property type="evidence" value="ECO:0007669"/>
    <property type="project" value="UniProtKB-UniRule"/>
</dbReference>
<dbReference type="InterPro" id="IPR010997">
    <property type="entry name" value="HRDC-like_sf"/>
</dbReference>
<sequence length="603" mass="68376">MDTLAHTQHNADSVLKNIFGYSEFRDGQKAVIDAALARQDSLVLLPTGGGKSLCYQVPALVLDGITVVVSPLISLMQDQVAQLQALGVSAEFINNSVPREQQHAIYQRVHDGDVKLLYVAPEKILQYEFIERLHHLPVSLFAIDEAHCVSHWGHDFRPHYCRLSELKQHFPAIPMMALTATADTATRYDIVNQLSLQNPYIHTGSFDRPNIRYTIEEKFKPLSQLMRYLKEQQNQSGIIYCTSRKRVDEISEKLADAGFNAAAYHAGMSNEQRQFVQSAFARDDIHIVVATVAFGMGINKPNVRFVLHYDIPKSIEAYYQETGRAGRDGLAAEAIMYFDPADIGRVKRFFEDIEDEQRRRVEEQRFNAMASFAEAQTCRRQILLNYFSEYQREPCGNCDICLNPPKRFDGTLVAQQALSCVYRAEQRFGLGYIVDVLRGANTSRIRDNQHHELSTYGLGKDKSNEFWLSVLRQLIHHGLLTQDITQGASLKLTEAARSVLKGEYALQLAEPRLQAKHVYQDKLAQFNYDKKLFAKLRSLRKQLADEDDVPPYVVFNDKTLAEMAQLTPTTDGEFLSVSGVGFTKLSKYGAPFMQLIRNYLATS</sequence>
<dbReference type="InterPro" id="IPR018982">
    <property type="entry name" value="RQC_domain"/>
</dbReference>
<dbReference type="InterPro" id="IPR002121">
    <property type="entry name" value="HRDC_dom"/>
</dbReference>
<dbReference type="Pfam" id="PF00271">
    <property type="entry name" value="Helicase_C"/>
    <property type="match status" value="1"/>
</dbReference>
<dbReference type="GO" id="GO:0005524">
    <property type="term" value="F:ATP binding"/>
    <property type="evidence" value="ECO:0007669"/>
    <property type="project" value="UniProtKB-KW"/>
</dbReference>
<dbReference type="Gene3D" id="1.10.10.10">
    <property type="entry name" value="Winged helix-like DNA-binding domain superfamily/Winged helix DNA-binding domain"/>
    <property type="match status" value="1"/>
</dbReference>
<protein>
    <recommendedName>
        <fullName evidence="16">DNA helicase RecQ</fullName>
        <ecNumber evidence="16">5.6.2.4</ecNumber>
    </recommendedName>
</protein>
<comment type="caution">
    <text evidence="20">The sequence shown here is derived from an EMBL/GenBank/DDBJ whole genome shotgun (WGS) entry which is preliminary data.</text>
</comment>
<dbReference type="EMBL" id="PNBX01000023">
    <property type="protein sequence ID" value="TMO69162.1"/>
    <property type="molecule type" value="Genomic_DNA"/>
</dbReference>
<dbReference type="GO" id="GO:0005737">
    <property type="term" value="C:cytoplasm"/>
    <property type="evidence" value="ECO:0007669"/>
    <property type="project" value="TreeGrafter"/>
</dbReference>
<dbReference type="FunFam" id="1.10.10.10:FF:000175">
    <property type="entry name" value="ATP-dependent DNA helicase RecQ"/>
    <property type="match status" value="1"/>
</dbReference>
<dbReference type="GO" id="GO:0046872">
    <property type="term" value="F:metal ion binding"/>
    <property type="evidence" value="ECO:0007669"/>
    <property type="project" value="UniProtKB-KW"/>
</dbReference>
<dbReference type="NCBIfam" id="TIGR01389">
    <property type="entry name" value="recQ"/>
    <property type="match status" value="1"/>
</dbReference>
<dbReference type="Pfam" id="PF00270">
    <property type="entry name" value="DEAD"/>
    <property type="match status" value="1"/>
</dbReference>
<dbReference type="PROSITE" id="PS51194">
    <property type="entry name" value="HELICASE_CTER"/>
    <property type="match status" value="1"/>
</dbReference>
<comment type="catalytic activity">
    <reaction evidence="15">
        <text>Couples ATP hydrolysis with the unwinding of duplex DNA by translocating in the 3'-5' direction.</text>
        <dbReference type="EC" id="5.6.2.4"/>
    </reaction>
</comment>
<dbReference type="GO" id="GO:0003677">
    <property type="term" value="F:DNA binding"/>
    <property type="evidence" value="ECO:0007669"/>
    <property type="project" value="UniProtKB-KW"/>
</dbReference>
<dbReference type="CDD" id="cd17920">
    <property type="entry name" value="DEXHc_RecQ"/>
    <property type="match status" value="1"/>
</dbReference>
<dbReference type="Pfam" id="PF16124">
    <property type="entry name" value="RecQ_Zn_bind"/>
    <property type="match status" value="1"/>
</dbReference>
<dbReference type="InterPro" id="IPR004589">
    <property type="entry name" value="DNA_helicase_ATP-dep_RecQ"/>
</dbReference>
<comment type="cofactor">
    <cofactor evidence="1">
        <name>Mg(2+)</name>
        <dbReference type="ChEBI" id="CHEBI:18420"/>
    </cofactor>
</comment>
<dbReference type="InterPro" id="IPR036388">
    <property type="entry name" value="WH-like_DNA-bd_sf"/>
</dbReference>
<evidence type="ECO:0000259" key="19">
    <source>
        <dbReference type="PROSITE" id="PS51194"/>
    </source>
</evidence>
<dbReference type="PANTHER" id="PTHR13710">
    <property type="entry name" value="DNA HELICASE RECQ FAMILY MEMBER"/>
    <property type="match status" value="1"/>
</dbReference>
<organism evidence="20 21">
    <name type="scientific">Pseudoalteromonas aurantia</name>
    <dbReference type="NCBI Taxonomy" id="43654"/>
    <lineage>
        <taxon>Bacteria</taxon>
        <taxon>Pseudomonadati</taxon>
        <taxon>Pseudomonadota</taxon>
        <taxon>Gammaproteobacteria</taxon>
        <taxon>Alteromonadales</taxon>
        <taxon>Pseudoalteromonadaceae</taxon>
        <taxon>Pseudoalteromonas</taxon>
    </lineage>
</organism>
<keyword evidence="6" id="KW-0227">DNA damage</keyword>
<evidence type="ECO:0000313" key="20">
    <source>
        <dbReference type="EMBL" id="TMO69162.1"/>
    </source>
</evidence>
<evidence type="ECO:0000256" key="3">
    <source>
        <dbReference type="ARBA" id="ARBA00005446"/>
    </source>
</evidence>
<dbReference type="PANTHER" id="PTHR13710:SF105">
    <property type="entry name" value="ATP-DEPENDENT DNA HELICASE Q1"/>
    <property type="match status" value="1"/>
</dbReference>
<evidence type="ECO:0000313" key="21">
    <source>
        <dbReference type="Proteomes" id="UP000307217"/>
    </source>
</evidence>
<dbReference type="InterPro" id="IPR027417">
    <property type="entry name" value="P-loop_NTPase"/>
</dbReference>
<feature type="domain" description="HRDC" evidence="17">
    <location>
        <begin position="526"/>
        <end position="603"/>
    </location>
</feature>
<evidence type="ECO:0000256" key="10">
    <source>
        <dbReference type="ARBA" id="ARBA00022840"/>
    </source>
</evidence>
<reference evidence="21" key="2">
    <citation type="submission" date="2019-06" db="EMBL/GenBank/DDBJ databases">
        <title>Co-occurence of chitin degradation, pigmentation and bioactivity in marine Pseudoalteromonas.</title>
        <authorList>
            <person name="Sonnenschein E.C."/>
            <person name="Bech P.K."/>
        </authorList>
    </citation>
    <scope>NUCLEOTIDE SEQUENCE [LARGE SCALE GENOMIC DNA]</scope>
    <source>
        <strain evidence="21">S3790</strain>
    </source>
</reference>
<dbReference type="EC" id="5.6.2.4" evidence="16"/>
<dbReference type="GO" id="GO:0006281">
    <property type="term" value="P:DNA repair"/>
    <property type="evidence" value="ECO:0007669"/>
    <property type="project" value="UniProtKB-KW"/>
</dbReference>
<dbReference type="PROSITE" id="PS50967">
    <property type="entry name" value="HRDC"/>
    <property type="match status" value="1"/>
</dbReference>
<keyword evidence="4" id="KW-0479">Metal-binding</keyword>
<accession>A0A5S3VB22</accession>
<dbReference type="Gene3D" id="3.40.50.300">
    <property type="entry name" value="P-loop containing nucleotide triphosphate hydrolases"/>
    <property type="match status" value="2"/>
</dbReference>
<keyword evidence="11" id="KW-0238">DNA-binding</keyword>
<dbReference type="SUPFAM" id="SSF52540">
    <property type="entry name" value="P-loop containing nucleoside triphosphate hydrolases"/>
    <property type="match status" value="2"/>
</dbReference>
<evidence type="ECO:0000256" key="6">
    <source>
        <dbReference type="ARBA" id="ARBA00022763"/>
    </source>
</evidence>
<keyword evidence="10" id="KW-0067">ATP-binding</keyword>
<keyword evidence="9" id="KW-0862">Zinc</keyword>
<dbReference type="GO" id="GO:0043590">
    <property type="term" value="C:bacterial nucleoid"/>
    <property type="evidence" value="ECO:0007669"/>
    <property type="project" value="TreeGrafter"/>
</dbReference>
<dbReference type="GO" id="GO:0030894">
    <property type="term" value="C:replisome"/>
    <property type="evidence" value="ECO:0007669"/>
    <property type="project" value="TreeGrafter"/>
</dbReference>
<evidence type="ECO:0000256" key="9">
    <source>
        <dbReference type="ARBA" id="ARBA00022833"/>
    </source>
</evidence>
<dbReference type="SMART" id="SM00341">
    <property type="entry name" value="HRDC"/>
    <property type="match status" value="1"/>
</dbReference>
<dbReference type="SMART" id="SM00956">
    <property type="entry name" value="RQC"/>
    <property type="match status" value="1"/>
</dbReference>
<dbReference type="FunFam" id="3.40.50.300:FF:000296">
    <property type="entry name" value="ATP-dependent DNA helicase RecQ"/>
    <property type="match status" value="1"/>
</dbReference>
<dbReference type="GO" id="GO:0009378">
    <property type="term" value="F:four-way junction helicase activity"/>
    <property type="evidence" value="ECO:0007669"/>
    <property type="project" value="TreeGrafter"/>
</dbReference>
<evidence type="ECO:0000256" key="13">
    <source>
        <dbReference type="ARBA" id="ARBA00023204"/>
    </source>
</evidence>
<evidence type="ECO:0000256" key="7">
    <source>
        <dbReference type="ARBA" id="ARBA00022801"/>
    </source>
</evidence>
<dbReference type="RefSeq" id="WP_119859983.1">
    <property type="nucleotide sequence ID" value="NZ_PNBX01000023.1"/>
</dbReference>
<evidence type="ECO:0000256" key="1">
    <source>
        <dbReference type="ARBA" id="ARBA00001946"/>
    </source>
</evidence>
<evidence type="ECO:0000256" key="11">
    <source>
        <dbReference type="ARBA" id="ARBA00023125"/>
    </source>
</evidence>
<dbReference type="InterPro" id="IPR001650">
    <property type="entry name" value="Helicase_C-like"/>
</dbReference>
<dbReference type="InterPro" id="IPR011545">
    <property type="entry name" value="DEAD/DEAH_box_helicase_dom"/>
</dbReference>
<feature type="domain" description="Helicase ATP-binding" evidence="18">
    <location>
        <begin position="32"/>
        <end position="200"/>
    </location>
</feature>
<keyword evidence="14" id="KW-0413">Isomerase</keyword>
<gene>
    <name evidence="20" type="primary">recQ</name>
    <name evidence="20" type="ORF">CWC19_06215</name>
</gene>
<dbReference type="OrthoDB" id="9760034at2"/>
<dbReference type="SMART" id="SM00490">
    <property type="entry name" value="HELICc"/>
    <property type="match status" value="1"/>
</dbReference>
<evidence type="ECO:0000256" key="5">
    <source>
        <dbReference type="ARBA" id="ARBA00022741"/>
    </source>
</evidence>
<dbReference type="GO" id="GO:0009432">
    <property type="term" value="P:SOS response"/>
    <property type="evidence" value="ECO:0007669"/>
    <property type="project" value="UniProtKB-UniRule"/>
</dbReference>
<keyword evidence="13" id="KW-0234">DNA repair</keyword>
<dbReference type="PROSITE" id="PS51192">
    <property type="entry name" value="HELICASE_ATP_BIND_1"/>
    <property type="match status" value="1"/>
</dbReference>
<dbReference type="AlphaFoldDB" id="A0A5S3VB22"/>
<evidence type="ECO:0000256" key="12">
    <source>
        <dbReference type="ARBA" id="ARBA00023172"/>
    </source>
</evidence>
<dbReference type="Gene3D" id="1.10.150.80">
    <property type="entry name" value="HRDC domain"/>
    <property type="match status" value="1"/>
</dbReference>
<dbReference type="GO" id="GO:0016787">
    <property type="term" value="F:hydrolase activity"/>
    <property type="evidence" value="ECO:0007669"/>
    <property type="project" value="UniProtKB-KW"/>
</dbReference>
<dbReference type="GO" id="GO:0006260">
    <property type="term" value="P:DNA replication"/>
    <property type="evidence" value="ECO:0007669"/>
    <property type="project" value="InterPro"/>
</dbReference>
<evidence type="ECO:0000256" key="16">
    <source>
        <dbReference type="NCBIfam" id="TIGR01389"/>
    </source>
</evidence>
<evidence type="ECO:0000256" key="2">
    <source>
        <dbReference type="ARBA" id="ARBA00001947"/>
    </source>
</evidence>
<dbReference type="CDD" id="cd18794">
    <property type="entry name" value="SF2_C_RecQ"/>
    <property type="match status" value="1"/>
</dbReference>
<keyword evidence="12" id="KW-0233">DNA recombination</keyword>
<dbReference type="InterPro" id="IPR044876">
    <property type="entry name" value="HRDC_dom_sf"/>
</dbReference>
<evidence type="ECO:0000256" key="14">
    <source>
        <dbReference type="ARBA" id="ARBA00023235"/>
    </source>
</evidence>